<feature type="domain" description="Histidine kinase" evidence="15">
    <location>
        <begin position="429"/>
        <end position="677"/>
    </location>
</feature>
<keyword evidence="12" id="KW-0902">Two-component regulatory system</keyword>
<gene>
    <name evidence="16" type="ORF">Lyticum_00482</name>
</gene>
<comment type="catalytic activity">
    <reaction evidence="1">
        <text>ATP + protein L-histidine = ADP + protein N-phospho-L-histidine.</text>
        <dbReference type="EC" id="2.7.13.3"/>
    </reaction>
</comment>
<dbReference type="CDD" id="cd00082">
    <property type="entry name" value="HisKA"/>
    <property type="match status" value="1"/>
</dbReference>
<dbReference type="InterPro" id="IPR017232">
    <property type="entry name" value="NtrY"/>
</dbReference>
<evidence type="ECO:0000256" key="14">
    <source>
        <dbReference type="SAM" id="Phobius"/>
    </source>
</evidence>
<keyword evidence="11 14" id="KW-1133">Transmembrane helix</keyword>
<dbReference type="Proteomes" id="UP001289135">
    <property type="component" value="Unassembled WGS sequence"/>
</dbReference>
<comment type="subcellular location">
    <subcellularLocation>
        <location evidence="2">Cell membrane</location>
        <topology evidence="2">Multi-pass membrane protein</topology>
    </subcellularLocation>
</comment>
<evidence type="ECO:0000256" key="6">
    <source>
        <dbReference type="ARBA" id="ARBA00022679"/>
    </source>
</evidence>
<evidence type="ECO:0000256" key="10">
    <source>
        <dbReference type="ARBA" id="ARBA00022840"/>
    </source>
</evidence>
<evidence type="ECO:0000313" key="16">
    <source>
        <dbReference type="EMBL" id="MDZ5761311.1"/>
    </source>
</evidence>
<dbReference type="SUPFAM" id="SSF55785">
    <property type="entry name" value="PYP-like sensor domain (PAS domain)"/>
    <property type="match status" value="1"/>
</dbReference>
<dbReference type="GO" id="GO:0005524">
    <property type="term" value="F:ATP binding"/>
    <property type="evidence" value="ECO:0007669"/>
    <property type="project" value="UniProtKB-KW"/>
</dbReference>
<dbReference type="EMBL" id="JARGYU010000002">
    <property type="protein sequence ID" value="MDZ5761311.1"/>
    <property type="molecule type" value="Genomic_DNA"/>
</dbReference>
<dbReference type="SMART" id="SM00388">
    <property type="entry name" value="HisKA"/>
    <property type="match status" value="1"/>
</dbReference>
<dbReference type="PANTHER" id="PTHR43065">
    <property type="entry name" value="SENSOR HISTIDINE KINASE"/>
    <property type="match status" value="1"/>
</dbReference>
<evidence type="ECO:0000256" key="4">
    <source>
        <dbReference type="ARBA" id="ARBA00022475"/>
    </source>
</evidence>
<evidence type="ECO:0000256" key="7">
    <source>
        <dbReference type="ARBA" id="ARBA00022692"/>
    </source>
</evidence>
<dbReference type="Gene3D" id="3.30.565.10">
    <property type="entry name" value="Histidine kinase-like ATPase, C-terminal domain"/>
    <property type="match status" value="1"/>
</dbReference>
<dbReference type="PIRSF" id="PIRSF037532">
    <property type="entry name" value="STHK_NtrY"/>
    <property type="match status" value="1"/>
</dbReference>
<dbReference type="InterPro" id="IPR036097">
    <property type="entry name" value="HisK_dim/P_sf"/>
</dbReference>
<dbReference type="PRINTS" id="PR00344">
    <property type="entry name" value="BCTRLSENSOR"/>
</dbReference>
<dbReference type="Gene3D" id="1.10.287.130">
    <property type="match status" value="1"/>
</dbReference>
<dbReference type="Gene3D" id="6.10.340.10">
    <property type="match status" value="1"/>
</dbReference>
<dbReference type="RefSeq" id="WP_322498740.1">
    <property type="nucleotide sequence ID" value="NZ_JARGYU010000002.1"/>
</dbReference>
<dbReference type="Pfam" id="PF19312">
    <property type="entry name" value="NtrY_N"/>
    <property type="match status" value="1"/>
</dbReference>
<keyword evidence="5" id="KW-0597">Phosphoprotein</keyword>
<dbReference type="PROSITE" id="PS50109">
    <property type="entry name" value="HIS_KIN"/>
    <property type="match status" value="1"/>
</dbReference>
<evidence type="ECO:0000256" key="1">
    <source>
        <dbReference type="ARBA" id="ARBA00000085"/>
    </source>
</evidence>
<dbReference type="PANTHER" id="PTHR43065:SF10">
    <property type="entry name" value="PEROXIDE STRESS-ACTIVATED HISTIDINE KINASE MAK3"/>
    <property type="match status" value="1"/>
</dbReference>
<organism evidence="16 17">
    <name type="scientific">Lyticum sinuosum</name>
    <dbReference type="NCBI Taxonomy" id="1332059"/>
    <lineage>
        <taxon>Bacteria</taxon>
        <taxon>Pseudomonadati</taxon>
        <taxon>Pseudomonadota</taxon>
        <taxon>Alphaproteobacteria</taxon>
        <taxon>Rickettsiales</taxon>
        <taxon>Lyticum</taxon>
    </lineage>
</organism>
<evidence type="ECO:0000256" key="11">
    <source>
        <dbReference type="ARBA" id="ARBA00022989"/>
    </source>
</evidence>
<keyword evidence="6" id="KW-0808">Transferase</keyword>
<comment type="caution">
    <text evidence="16">The sequence shown here is derived from an EMBL/GenBank/DDBJ whole genome shotgun (WGS) entry which is preliminary data.</text>
</comment>
<evidence type="ECO:0000256" key="9">
    <source>
        <dbReference type="ARBA" id="ARBA00022777"/>
    </source>
</evidence>
<dbReference type="AlphaFoldDB" id="A0AAE5AHS0"/>
<evidence type="ECO:0000256" key="2">
    <source>
        <dbReference type="ARBA" id="ARBA00004651"/>
    </source>
</evidence>
<dbReference type="InterPro" id="IPR005467">
    <property type="entry name" value="His_kinase_dom"/>
</dbReference>
<name>A0AAE5AHS0_9RICK</name>
<keyword evidence="10" id="KW-0067">ATP-binding</keyword>
<feature type="transmembrane region" description="Helical" evidence="14">
    <location>
        <begin position="12"/>
        <end position="37"/>
    </location>
</feature>
<dbReference type="GO" id="GO:0005886">
    <property type="term" value="C:plasma membrane"/>
    <property type="evidence" value="ECO:0007669"/>
    <property type="project" value="UniProtKB-SubCell"/>
</dbReference>
<keyword evidence="7 14" id="KW-0812">Transmembrane</keyword>
<evidence type="ECO:0000259" key="15">
    <source>
        <dbReference type="PROSITE" id="PS50109"/>
    </source>
</evidence>
<dbReference type="InterPro" id="IPR045671">
    <property type="entry name" value="NtrY-like_N"/>
</dbReference>
<dbReference type="InterPro" id="IPR003661">
    <property type="entry name" value="HisK_dim/P_dom"/>
</dbReference>
<dbReference type="SUPFAM" id="SSF55874">
    <property type="entry name" value="ATPase domain of HSP90 chaperone/DNA topoisomerase II/histidine kinase"/>
    <property type="match status" value="1"/>
</dbReference>
<sequence length="682" mass="78555">MINYSNSLKNKLNLLIIFTAIIISVFVTAFLSSLYYYSGIERLFSEEVRNKIEETNTIANLYLEEHINSIKVDSLVIQGTIERSPDLINNYEKLKKILDEISQNRALSEIVIFSSDRKNIATSSYSLAFLFDRVPEEYLDKTEGQKIHVYRNGEDKVQALSRIYSPLSDKKIYLLVGRYLDESIMNKIRDSNTSTNLYSTTEKKLRVLKKPIISIFAIGYIIFFFIIILIARRISHLFIIPIQNLVSTASRIKDGEYGLIVPEEQKEIEIMQLSNAFNQMSISIANRKKELELALDLLDQRNNFIESILEEITIGVIVFDSQKNVILINDTAKKILDFNEKKDNLNNYKSFFPELENIIDDITNLSIKNFNNNTIVRKIRIIRKLEYIEILIHIRLIPDNQHSIIVTLDNITKISAAERLRAWADVAQKVTHEIKNPLTPIQLAVERLEKKFSPEDRQDRNQFLRYTQIILERVSDIQSLIKEFITFSRIAPSRIESCNIIEIINNVILLEQNSNKNIKYEFDNRIANCYVLCDRMQITQVLINILKNAAEAIYFNQNNLYKSLSKDKEYSTVNNNYTINNGLISISLSYEYLDNCDYKNNYLDDITNDLVFISIQDNGGGLKSEPIEGISTKIDGSGIGLAIVKKILQGHEESMFEIKNTKDNSGSVAIFALKKVKSNMKS</sequence>
<dbReference type="CDD" id="cd06225">
    <property type="entry name" value="HAMP"/>
    <property type="match status" value="1"/>
</dbReference>
<dbReference type="SUPFAM" id="SSF47384">
    <property type="entry name" value="Homodimeric domain of signal transducing histidine kinase"/>
    <property type="match status" value="1"/>
</dbReference>
<proteinExistence type="predicted"/>
<dbReference type="Pfam" id="PF02518">
    <property type="entry name" value="HATPase_c"/>
    <property type="match status" value="1"/>
</dbReference>
<dbReference type="Pfam" id="PF00512">
    <property type="entry name" value="HisKA"/>
    <property type="match status" value="1"/>
</dbReference>
<keyword evidence="9 16" id="KW-0418">Kinase</keyword>
<dbReference type="GO" id="GO:0000155">
    <property type="term" value="F:phosphorelay sensor kinase activity"/>
    <property type="evidence" value="ECO:0007669"/>
    <property type="project" value="InterPro"/>
</dbReference>
<dbReference type="InterPro" id="IPR004358">
    <property type="entry name" value="Sig_transdc_His_kin-like_C"/>
</dbReference>
<keyword evidence="4" id="KW-1003">Cell membrane</keyword>
<evidence type="ECO:0000313" key="17">
    <source>
        <dbReference type="Proteomes" id="UP001289135"/>
    </source>
</evidence>
<evidence type="ECO:0000256" key="13">
    <source>
        <dbReference type="ARBA" id="ARBA00023136"/>
    </source>
</evidence>
<evidence type="ECO:0000256" key="12">
    <source>
        <dbReference type="ARBA" id="ARBA00023012"/>
    </source>
</evidence>
<evidence type="ECO:0000256" key="8">
    <source>
        <dbReference type="ARBA" id="ARBA00022741"/>
    </source>
</evidence>
<dbReference type="Gene3D" id="3.30.450.20">
    <property type="entry name" value="PAS domain"/>
    <property type="match status" value="1"/>
</dbReference>
<dbReference type="InterPro" id="IPR035965">
    <property type="entry name" value="PAS-like_dom_sf"/>
</dbReference>
<keyword evidence="17" id="KW-1185">Reference proteome</keyword>
<keyword evidence="13 14" id="KW-0472">Membrane</keyword>
<reference evidence="16" key="1">
    <citation type="submission" date="2023-02" db="EMBL/GenBank/DDBJ databases">
        <title>Host association and intracellularity evolved multiple times independently in the Rickettsiales.</title>
        <authorList>
            <person name="Castelli M."/>
            <person name="Nardi T."/>
            <person name="Gammuto L."/>
            <person name="Bellinzona G."/>
            <person name="Sabaneyeva E."/>
            <person name="Potekhin A."/>
            <person name="Serra V."/>
            <person name="Petroni G."/>
            <person name="Sassera D."/>
        </authorList>
    </citation>
    <scope>NUCLEOTIDE SEQUENCE</scope>
    <source>
        <strain evidence="16">USBL-36I1</strain>
    </source>
</reference>
<dbReference type="InterPro" id="IPR003594">
    <property type="entry name" value="HATPase_dom"/>
</dbReference>
<keyword evidence="8" id="KW-0547">Nucleotide-binding</keyword>
<dbReference type="InterPro" id="IPR036890">
    <property type="entry name" value="HATPase_C_sf"/>
</dbReference>
<evidence type="ECO:0000256" key="5">
    <source>
        <dbReference type="ARBA" id="ARBA00022553"/>
    </source>
</evidence>
<accession>A0AAE5AHS0</accession>
<feature type="transmembrane region" description="Helical" evidence="14">
    <location>
        <begin position="212"/>
        <end position="231"/>
    </location>
</feature>
<protein>
    <recommendedName>
        <fullName evidence="3">histidine kinase</fullName>
        <ecNumber evidence="3">2.7.13.3</ecNumber>
    </recommendedName>
</protein>
<dbReference type="EC" id="2.7.13.3" evidence="3"/>
<evidence type="ECO:0000256" key="3">
    <source>
        <dbReference type="ARBA" id="ARBA00012438"/>
    </source>
</evidence>